<feature type="modified residue" description="N5-methylglutamine" evidence="4">
    <location>
        <position position="209"/>
    </location>
</feature>
<accession>A0A1F5S2L2</accession>
<dbReference type="EMBL" id="MFGA01000020">
    <property type="protein sequence ID" value="OGF20802.1"/>
    <property type="molecule type" value="Genomic_DNA"/>
</dbReference>
<dbReference type="InterPro" id="IPR005139">
    <property type="entry name" value="PCRF"/>
</dbReference>
<evidence type="ECO:0000256" key="4">
    <source>
        <dbReference type="HAMAP-Rule" id="MF_00094"/>
    </source>
</evidence>
<dbReference type="SUPFAM" id="SSF75620">
    <property type="entry name" value="Release factor"/>
    <property type="match status" value="1"/>
</dbReference>
<keyword evidence="3 4" id="KW-0648">Protein biosynthesis</keyword>
<evidence type="ECO:0000256" key="3">
    <source>
        <dbReference type="ARBA" id="ARBA00022917"/>
    </source>
</evidence>
<dbReference type="InterPro" id="IPR004374">
    <property type="entry name" value="PrfB"/>
</dbReference>
<comment type="subcellular location">
    <subcellularLocation>
        <location evidence="4">Cytoplasm</location>
    </subcellularLocation>
</comment>
<evidence type="ECO:0000256" key="2">
    <source>
        <dbReference type="ARBA" id="ARBA00022481"/>
    </source>
</evidence>
<dbReference type="FunFam" id="3.30.160.20:FF:000004">
    <property type="entry name" value="Peptide chain release factor 1"/>
    <property type="match status" value="1"/>
</dbReference>
<keyword evidence="6" id="KW-0175">Coiled coil</keyword>
<feature type="coiled-coil region" evidence="6">
    <location>
        <begin position="13"/>
        <end position="73"/>
    </location>
</feature>
<gene>
    <name evidence="4" type="primary">prfB</name>
    <name evidence="8" type="ORF">A2257_03480</name>
</gene>
<dbReference type="Gene3D" id="3.30.160.20">
    <property type="match status" value="1"/>
</dbReference>
<dbReference type="Pfam" id="PF03462">
    <property type="entry name" value="PCRF"/>
    <property type="match status" value="1"/>
</dbReference>
<dbReference type="SMART" id="SM00937">
    <property type="entry name" value="PCRF"/>
    <property type="match status" value="1"/>
</dbReference>
<evidence type="ECO:0000259" key="7">
    <source>
        <dbReference type="SMART" id="SM00937"/>
    </source>
</evidence>
<dbReference type="Gene3D" id="1.20.58.410">
    <property type="entry name" value="Release factor"/>
    <property type="match status" value="1"/>
</dbReference>
<dbReference type="InterPro" id="IPR045853">
    <property type="entry name" value="Pep_chain_release_fac_I_sf"/>
</dbReference>
<name>A0A1F5S2L2_9BACT</name>
<keyword evidence="2 4" id="KW-0488">Methylation</keyword>
<dbReference type="HAMAP" id="MF_00094">
    <property type="entry name" value="Rel_fac_2"/>
    <property type="match status" value="1"/>
</dbReference>
<evidence type="ECO:0000256" key="1">
    <source>
        <dbReference type="ARBA" id="ARBA00010835"/>
    </source>
</evidence>
<proteinExistence type="inferred from homology"/>
<sequence>MNEPNFWKDTNEAKKITQELKALKDRFLAWENLKKEAEEIFELSEVADEEKMIDEIKIKAEELEKIYKKLEFQIFFDKEYDSKNAILSIHAGTGGTDAEDWTEMLLRMYLRFSEKKGWKAKIIDENRGGEAGIKNVTLEISGQMVYGWLKSESGVHRLVRISPFDAEKMRHTSFALVEVLPELDDVSEIEIDPKDLRIDTFLSSGHGGQSVQTTYSAVRLVHLPTGITVSCQNERSQTQNREIALKILKTKLLRLQEETKEKEIGKMKAGVMAAWGNQIRSYVLQPYKMVKDHRTKYETADTDAVLDGELELFAEEYLRQITKRIESKS</sequence>
<evidence type="ECO:0000256" key="6">
    <source>
        <dbReference type="SAM" id="Coils"/>
    </source>
</evidence>
<comment type="function">
    <text evidence="4">Peptide chain release factor 2 directs the termination of translation in response to the peptide chain termination codons UGA and UAA.</text>
</comment>
<organism evidence="8 9">
    <name type="scientific">Candidatus Falkowbacteria bacterium RIFOXYA2_FULL_38_12</name>
    <dbReference type="NCBI Taxonomy" id="1797993"/>
    <lineage>
        <taxon>Bacteria</taxon>
        <taxon>Candidatus Falkowiibacteriota</taxon>
    </lineage>
</organism>
<comment type="PTM">
    <text evidence="4">Methylated by PrmC. Methylation increases the termination efficiency of RF2.</text>
</comment>
<comment type="caution">
    <text evidence="8">The sequence shown here is derived from an EMBL/GenBank/DDBJ whole genome shotgun (WGS) entry which is preliminary data.</text>
</comment>
<dbReference type="NCBIfam" id="TIGR00020">
    <property type="entry name" value="prfB"/>
    <property type="match status" value="1"/>
</dbReference>
<feature type="domain" description="Peptide chain release factor" evidence="7">
    <location>
        <begin position="42"/>
        <end position="152"/>
    </location>
</feature>
<dbReference type="Proteomes" id="UP000177407">
    <property type="component" value="Unassembled WGS sequence"/>
</dbReference>
<dbReference type="PANTHER" id="PTHR43116:SF3">
    <property type="entry name" value="CLASS I PEPTIDE CHAIN RELEASE FACTOR"/>
    <property type="match status" value="1"/>
</dbReference>
<evidence type="ECO:0000256" key="5">
    <source>
        <dbReference type="NCBIfam" id="TIGR00020"/>
    </source>
</evidence>
<evidence type="ECO:0000313" key="8">
    <source>
        <dbReference type="EMBL" id="OGF20802.1"/>
    </source>
</evidence>
<dbReference type="PANTHER" id="PTHR43116">
    <property type="entry name" value="PEPTIDE CHAIN RELEASE FACTOR 2"/>
    <property type="match status" value="1"/>
</dbReference>
<dbReference type="AlphaFoldDB" id="A0A1F5S2L2"/>
<reference evidence="8 9" key="1">
    <citation type="journal article" date="2016" name="Nat. Commun.">
        <title>Thousands of microbial genomes shed light on interconnected biogeochemical processes in an aquifer system.</title>
        <authorList>
            <person name="Anantharaman K."/>
            <person name="Brown C.T."/>
            <person name="Hug L.A."/>
            <person name="Sharon I."/>
            <person name="Castelle C.J."/>
            <person name="Probst A.J."/>
            <person name="Thomas B.C."/>
            <person name="Singh A."/>
            <person name="Wilkins M.J."/>
            <person name="Karaoz U."/>
            <person name="Brodie E.L."/>
            <person name="Williams K.H."/>
            <person name="Hubbard S.S."/>
            <person name="Banfield J.F."/>
        </authorList>
    </citation>
    <scope>NUCLEOTIDE SEQUENCE [LARGE SCALE GENOMIC DNA]</scope>
</reference>
<comment type="similarity">
    <text evidence="1 4">Belongs to the prokaryotic/mitochondrial release factor family.</text>
</comment>
<dbReference type="GO" id="GO:0005737">
    <property type="term" value="C:cytoplasm"/>
    <property type="evidence" value="ECO:0007669"/>
    <property type="project" value="UniProtKB-SubCell"/>
</dbReference>
<dbReference type="GO" id="GO:0016149">
    <property type="term" value="F:translation release factor activity, codon specific"/>
    <property type="evidence" value="ECO:0007669"/>
    <property type="project" value="UniProtKB-UniRule"/>
</dbReference>
<keyword evidence="4" id="KW-0963">Cytoplasm</keyword>
<dbReference type="Pfam" id="PF00472">
    <property type="entry name" value="RF-1"/>
    <property type="match status" value="1"/>
</dbReference>
<evidence type="ECO:0000313" key="9">
    <source>
        <dbReference type="Proteomes" id="UP000177407"/>
    </source>
</evidence>
<protein>
    <recommendedName>
        <fullName evidence="4 5">Peptide chain release factor 2</fullName>
        <shortName evidence="4">RF-2</shortName>
    </recommendedName>
</protein>
<dbReference type="InterPro" id="IPR000352">
    <property type="entry name" value="Pep_chain_release_fac_I"/>
</dbReference>
<dbReference type="Gene3D" id="3.30.70.1660">
    <property type="match status" value="1"/>
</dbReference>